<comment type="caution">
    <text evidence="2">The sequence shown here is derived from an EMBL/GenBank/DDBJ whole genome shotgun (WGS) entry which is preliminary data.</text>
</comment>
<sequence length="349" mass="39116">MTTLRWLRLGWILAFAWCLLRCGTLSFVNGHERPLNASSRPFRVVLSTCLWQRAELSEFVLSHYRNMSLELAARQDPIQLDMVVAGSEEEARRVAQNYGAFYVDVQNEPLGRKHNAALALAREQAPDLDALVVVGSDDVVNANYFVMLRDAFTGASFALQSPLPLMEPVPQTIQPRHHVLGLLDIYFLELKSGRLVYSAGYKTFENPIFGSMGLGRAYSGALLRLLDWTLWDDDLNSRLDRSAATNLITRAPLPAENALVYLGKHHDVVAVDIKTAAFASSGLGNNIWSFDILLEASSKSGRLHAFEDIDDVPSFFQTHFSGTFWTALLLLRNELIEKERRAKAPHDEL</sequence>
<evidence type="ECO:0008006" key="4">
    <source>
        <dbReference type="Google" id="ProtNLM"/>
    </source>
</evidence>
<name>A0A5J4Z122_PORPP</name>
<gene>
    <name evidence="2" type="ORF">FVE85_0824</name>
</gene>
<dbReference type="Proteomes" id="UP000324585">
    <property type="component" value="Unassembled WGS sequence"/>
</dbReference>
<protein>
    <recommendedName>
        <fullName evidence="4">Glycosyltransferase 2-like domain-containing protein</fullName>
    </recommendedName>
</protein>
<keyword evidence="3" id="KW-1185">Reference proteome</keyword>
<evidence type="ECO:0000256" key="1">
    <source>
        <dbReference type="SAM" id="SignalP"/>
    </source>
</evidence>
<organism evidence="2 3">
    <name type="scientific">Porphyridium purpureum</name>
    <name type="common">Red alga</name>
    <name type="synonym">Porphyridium cruentum</name>
    <dbReference type="NCBI Taxonomy" id="35688"/>
    <lineage>
        <taxon>Eukaryota</taxon>
        <taxon>Rhodophyta</taxon>
        <taxon>Bangiophyceae</taxon>
        <taxon>Porphyridiales</taxon>
        <taxon>Porphyridiaceae</taxon>
        <taxon>Porphyridium</taxon>
    </lineage>
</organism>
<reference evidence="3" key="1">
    <citation type="journal article" date="2019" name="Nat. Commun.">
        <title>Expansion of phycobilisome linker gene families in mesophilic red algae.</title>
        <authorList>
            <person name="Lee J."/>
            <person name="Kim D."/>
            <person name="Bhattacharya D."/>
            <person name="Yoon H.S."/>
        </authorList>
    </citation>
    <scope>NUCLEOTIDE SEQUENCE [LARGE SCALE GENOMIC DNA]</scope>
    <source>
        <strain evidence="3">CCMP 1328</strain>
    </source>
</reference>
<evidence type="ECO:0000313" key="3">
    <source>
        <dbReference type="Proteomes" id="UP000324585"/>
    </source>
</evidence>
<feature type="chain" id="PRO_5023865038" description="Glycosyltransferase 2-like domain-containing protein" evidence="1">
    <location>
        <begin position="19"/>
        <end position="349"/>
    </location>
</feature>
<dbReference type="OMA" id="ANIWKFE"/>
<feature type="signal peptide" evidence="1">
    <location>
        <begin position="1"/>
        <end position="18"/>
    </location>
</feature>
<evidence type="ECO:0000313" key="2">
    <source>
        <dbReference type="EMBL" id="KAA8497095.1"/>
    </source>
</evidence>
<dbReference type="AlphaFoldDB" id="A0A5J4Z122"/>
<dbReference type="EMBL" id="VRMN01000002">
    <property type="protein sequence ID" value="KAA8497095.1"/>
    <property type="molecule type" value="Genomic_DNA"/>
</dbReference>
<dbReference type="OrthoDB" id="3771at2759"/>
<proteinExistence type="predicted"/>
<keyword evidence="1" id="KW-0732">Signal</keyword>
<accession>A0A5J4Z122</accession>